<dbReference type="EMBL" id="PDNV01000010">
    <property type="protein sequence ID" value="PLC52911.1"/>
    <property type="molecule type" value="Genomic_DNA"/>
</dbReference>
<feature type="domain" description="RES" evidence="1">
    <location>
        <begin position="26"/>
        <end position="162"/>
    </location>
</feature>
<dbReference type="InterPro" id="IPR014914">
    <property type="entry name" value="RES_dom"/>
</dbReference>
<evidence type="ECO:0000313" key="2">
    <source>
        <dbReference type="EMBL" id="PLC52911.1"/>
    </source>
</evidence>
<dbReference type="AlphaFoldDB" id="A0A2N4UD33"/>
<dbReference type="OrthoDB" id="648213at2"/>
<evidence type="ECO:0000313" key="3">
    <source>
        <dbReference type="Proteomes" id="UP000234328"/>
    </source>
</evidence>
<name>A0A2N4UD33_9BURK</name>
<organism evidence="2 3">
    <name type="scientific">Pollutimonas nitritireducens</name>
    <dbReference type="NCBI Taxonomy" id="2045209"/>
    <lineage>
        <taxon>Bacteria</taxon>
        <taxon>Pseudomonadati</taxon>
        <taxon>Pseudomonadota</taxon>
        <taxon>Betaproteobacteria</taxon>
        <taxon>Burkholderiales</taxon>
        <taxon>Alcaligenaceae</taxon>
        <taxon>Pollutimonas</taxon>
    </lineage>
</organism>
<dbReference type="Pfam" id="PF08808">
    <property type="entry name" value="RES"/>
    <property type="match status" value="1"/>
</dbReference>
<gene>
    <name evidence="2" type="ORF">CR155_16040</name>
</gene>
<dbReference type="RefSeq" id="WP_102071044.1">
    <property type="nucleotide sequence ID" value="NZ_PDNV01000010.1"/>
</dbReference>
<sequence>MIEHTIGLEEDAAFYRVIAPSYASMPLSGLGAARQGGRFNRPGQEALYLAMTDATALAEYRQDNPWLRPGTICTFFVRQLRVADLSGGFDPERWPALWADYAVDWREEWFGHGIEPPTWYMADDTISAGLDGILFPSQSYPGGTNLVIYDSSTRTHNQLRVYDPDNTLSKLGDLGQREK</sequence>
<evidence type="ECO:0000259" key="1">
    <source>
        <dbReference type="SMART" id="SM00953"/>
    </source>
</evidence>
<dbReference type="SMART" id="SM00953">
    <property type="entry name" value="RES"/>
    <property type="match status" value="1"/>
</dbReference>
<proteinExistence type="predicted"/>
<reference evidence="2 3" key="1">
    <citation type="submission" date="2017-10" db="EMBL/GenBank/DDBJ databases">
        <title>Two draft genome sequences of Pusillimonas sp. strains isolated from a nitrate- and radionuclide-contaminated groundwater in Russia.</title>
        <authorList>
            <person name="Grouzdev D.S."/>
            <person name="Tourova T.P."/>
            <person name="Goeva M.A."/>
            <person name="Babich T.L."/>
            <person name="Sokolova D.S."/>
            <person name="Abdullin R."/>
            <person name="Poltaraus A.B."/>
            <person name="Toshchakov S.V."/>
            <person name="Nazina T.N."/>
        </authorList>
    </citation>
    <scope>NUCLEOTIDE SEQUENCE [LARGE SCALE GENOMIC DNA]</scope>
    <source>
        <strain evidence="2 3">JR1/69-2-13</strain>
    </source>
</reference>
<keyword evidence="3" id="KW-1185">Reference proteome</keyword>
<dbReference type="Proteomes" id="UP000234328">
    <property type="component" value="Unassembled WGS sequence"/>
</dbReference>
<accession>A0A2N4UD33</accession>
<comment type="caution">
    <text evidence="2">The sequence shown here is derived from an EMBL/GenBank/DDBJ whole genome shotgun (WGS) entry which is preliminary data.</text>
</comment>
<protein>
    <recommendedName>
        <fullName evidence="1">RES domain-containing protein</fullName>
    </recommendedName>
</protein>